<keyword evidence="4 10" id="KW-0677">Repeat</keyword>
<evidence type="ECO:0000256" key="9">
    <source>
        <dbReference type="ARBA" id="ARBA00023136"/>
    </source>
</evidence>
<dbReference type="GO" id="GO:0005886">
    <property type="term" value="C:plasma membrane"/>
    <property type="evidence" value="ECO:0007669"/>
    <property type="project" value="UniProtKB-SubCell"/>
</dbReference>
<accession>E5Y5B8</accession>
<keyword evidence="6 10" id="KW-0249">Electron transport</keyword>
<feature type="binding site" evidence="10">
    <location>
        <position position="55"/>
    </location>
    <ligand>
        <name>[4Fe-4S] cluster</name>
        <dbReference type="ChEBI" id="CHEBI:49883"/>
        <label>1</label>
    </ligand>
</feature>
<evidence type="ECO:0000256" key="8">
    <source>
        <dbReference type="ARBA" id="ARBA00023014"/>
    </source>
</evidence>
<dbReference type="HAMAP" id="MF_00463">
    <property type="entry name" value="RsxB_RnfB"/>
    <property type="match status" value="1"/>
</dbReference>
<keyword evidence="7 10" id="KW-0408">Iron</keyword>
<dbReference type="EC" id="7.-.-.-" evidence="10"/>
<evidence type="ECO:0000256" key="5">
    <source>
        <dbReference type="ARBA" id="ARBA00022967"/>
    </source>
</evidence>
<dbReference type="GO" id="GO:0046872">
    <property type="term" value="F:metal ion binding"/>
    <property type="evidence" value="ECO:0007669"/>
    <property type="project" value="UniProtKB-KW"/>
</dbReference>
<sequence>MVMISVLVLLGLGLVTATVLAVASRVFHVEEDPRVQAVLEALPGANCGGCGYAGCEGYATAVATDPAVPANRCCAGGAETSIAVGELTGKTVAASDPLVSFRRCDKVAGNVALRYDYQGMPSCAAAAGLVGGSDSCSYSCLGFGDCVQVCPFDAIEVRGGLARVNASKCTGCGKCAETCPRNVLELVPARARVMVFCSTKDRLKAVTEVCKVGCIKCGRCVKSCPADAVTLENDRIHINHKVCLTYGPECGEACAAACAREALRVLCPSAPLKSEAPAGATSAPGKPLDAKSAAQAAPASQGKAAPAPVQSAPAAPEASPAPAAKENVS</sequence>
<dbReference type="NCBIfam" id="NF005503">
    <property type="entry name" value="PRK07118.1-2"/>
    <property type="match status" value="1"/>
</dbReference>
<evidence type="ECO:0000256" key="11">
    <source>
        <dbReference type="SAM" id="MobiDB-lite"/>
    </source>
</evidence>
<dbReference type="SUPFAM" id="SSF54862">
    <property type="entry name" value="4Fe-4S ferredoxins"/>
    <property type="match status" value="2"/>
</dbReference>
<feature type="binding site" evidence="10">
    <location>
        <position position="172"/>
    </location>
    <ligand>
        <name>[4Fe-4S] cluster</name>
        <dbReference type="ChEBI" id="CHEBI:49883"/>
        <label>3</label>
    </ligand>
</feature>
<comment type="function">
    <text evidence="10">Part of a membrane-bound complex that couples electron transfer with translocation of ions across the membrane.</text>
</comment>
<dbReference type="InterPro" id="IPR017896">
    <property type="entry name" value="4Fe4S_Fe-S-bd"/>
</dbReference>
<dbReference type="PROSITE" id="PS00198">
    <property type="entry name" value="4FE4S_FER_1"/>
    <property type="match status" value="2"/>
</dbReference>
<keyword evidence="9 10" id="KW-0472">Membrane</keyword>
<feature type="binding site" evidence="10">
    <location>
        <position position="146"/>
    </location>
    <ligand>
        <name>[4Fe-4S] cluster</name>
        <dbReference type="ChEBI" id="CHEBI:49883"/>
        <label>2</label>
    </ligand>
</feature>
<evidence type="ECO:0000256" key="1">
    <source>
        <dbReference type="ARBA" id="ARBA00022448"/>
    </source>
</evidence>
<dbReference type="Pfam" id="PF13237">
    <property type="entry name" value="Fer4_10"/>
    <property type="match status" value="1"/>
</dbReference>
<dbReference type="eggNOG" id="COG1142">
    <property type="taxonomic scope" value="Bacteria"/>
</dbReference>
<dbReference type="AlphaFoldDB" id="E5Y5B8"/>
<feature type="binding site" evidence="10">
    <location>
        <position position="150"/>
    </location>
    <ligand>
        <name>[4Fe-4S] cluster</name>
        <dbReference type="ChEBI" id="CHEBI:49883"/>
        <label>3</label>
    </ligand>
</feature>
<keyword evidence="15" id="KW-1185">Reference proteome</keyword>
<feature type="binding site" evidence="10">
    <location>
        <position position="179"/>
    </location>
    <ligand>
        <name>[4Fe-4S] cluster</name>
        <dbReference type="ChEBI" id="CHEBI:49883"/>
        <label>2</label>
    </ligand>
</feature>
<dbReference type="PANTHER" id="PTHR43560:SF1">
    <property type="entry name" value="ION-TRANSLOCATING OXIDOREDUCTASE COMPLEX SUBUNIT B"/>
    <property type="match status" value="1"/>
</dbReference>
<evidence type="ECO:0000313" key="14">
    <source>
        <dbReference type="EMBL" id="EFV44885.1"/>
    </source>
</evidence>
<evidence type="ECO:0000256" key="10">
    <source>
        <dbReference type="HAMAP-Rule" id="MF_00463"/>
    </source>
</evidence>
<comment type="subunit">
    <text evidence="10">The complex is composed of six subunits: RnfA, RnfB, RnfC, RnfD, RnfE and RnfG.</text>
</comment>
<feature type="compositionally biased region" description="Low complexity" evidence="11">
    <location>
        <begin position="290"/>
        <end position="329"/>
    </location>
</feature>
<dbReference type="Gene3D" id="3.30.70.20">
    <property type="match status" value="2"/>
</dbReference>
<dbReference type="GO" id="GO:0009055">
    <property type="term" value="F:electron transfer activity"/>
    <property type="evidence" value="ECO:0007669"/>
    <property type="project" value="InterPro"/>
</dbReference>
<evidence type="ECO:0000256" key="2">
    <source>
        <dbReference type="ARBA" id="ARBA00022485"/>
    </source>
</evidence>
<reference evidence="14 15" key="1">
    <citation type="submission" date="2010-10" db="EMBL/GenBank/DDBJ databases">
        <authorList>
            <consortium name="The Broad Institute Genome Sequencing Platform"/>
            <person name="Ward D."/>
            <person name="Earl A."/>
            <person name="Feldgarden M."/>
            <person name="Young S.K."/>
            <person name="Gargeya S."/>
            <person name="Zeng Q."/>
            <person name="Alvarado L."/>
            <person name="Berlin A."/>
            <person name="Bochicchio J."/>
            <person name="Chapman S.B."/>
            <person name="Chen Z."/>
            <person name="Freedman E."/>
            <person name="Gellesch M."/>
            <person name="Goldberg J."/>
            <person name="Griggs A."/>
            <person name="Gujja S."/>
            <person name="Heilman E."/>
            <person name="Heiman D."/>
            <person name="Howarth C."/>
            <person name="Mehta T."/>
            <person name="Neiman D."/>
            <person name="Pearson M."/>
            <person name="Roberts A."/>
            <person name="Saif S."/>
            <person name="Shea T."/>
            <person name="Shenoy N."/>
            <person name="Sisk P."/>
            <person name="Stolte C."/>
            <person name="Sykes S."/>
            <person name="White J."/>
            <person name="Yandava C."/>
            <person name="Allen-Vercoe E."/>
            <person name="Sibley C."/>
            <person name="Ambrose C.E."/>
            <person name="Strauss J."/>
            <person name="Daigneault M."/>
            <person name="Haas B."/>
            <person name="Nusbaum C."/>
            <person name="Birren B."/>
        </authorList>
    </citation>
    <scope>NUCLEOTIDE SEQUENCE [LARGE SCALE GENOMIC DNA]</scope>
    <source>
        <strain evidence="14 15">3_1_6</strain>
    </source>
</reference>
<dbReference type="RefSeq" id="WP_005026514.1">
    <property type="nucleotide sequence ID" value="NZ_KE150238.1"/>
</dbReference>
<dbReference type="InterPro" id="IPR007202">
    <property type="entry name" value="4Fe-4S_dom"/>
</dbReference>
<evidence type="ECO:0000256" key="6">
    <source>
        <dbReference type="ARBA" id="ARBA00022982"/>
    </source>
</evidence>
<feature type="binding site" evidence="10">
    <location>
        <position position="73"/>
    </location>
    <ligand>
        <name>[4Fe-4S] cluster</name>
        <dbReference type="ChEBI" id="CHEBI:49883"/>
        <label>1</label>
    </ligand>
</feature>
<evidence type="ECO:0000259" key="12">
    <source>
        <dbReference type="PROSITE" id="PS51379"/>
    </source>
</evidence>
<keyword evidence="2 10" id="KW-0004">4Fe-4S</keyword>
<dbReference type="eggNOG" id="COG2878">
    <property type="taxonomic scope" value="Bacteria"/>
</dbReference>
<dbReference type="STRING" id="563192.HMPREF0179_01381"/>
<dbReference type="GeneID" id="78086505"/>
<proteinExistence type="inferred from homology"/>
<comment type="cofactor">
    <cofactor evidence="10">
        <name>[4Fe-4S] cluster</name>
        <dbReference type="ChEBI" id="CHEBI:49883"/>
    </cofactor>
    <text evidence="10">Binds 3 [4Fe-4S] clusters.</text>
</comment>
<dbReference type="EMBL" id="ADCP02000001">
    <property type="protein sequence ID" value="EFV44885.1"/>
    <property type="molecule type" value="Genomic_DNA"/>
</dbReference>
<feature type="binding site" evidence="10">
    <location>
        <position position="50"/>
    </location>
    <ligand>
        <name>[4Fe-4S] cluster</name>
        <dbReference type="ChEBI" id="CHEBI:49883"/>
        <label>1</label>
    </ligand>
</feature>
<evidence type="ECO:0000259" key="13">
    <source>
        <dbReference type="PROSITE" id="PS51656"/>
    </source>
</evidence>
<dbReference type="GO" id="GO:0022900">
    <property type="term" value="P:electron transport chain"/>
    <property type="evidence" value="ECO:0007669"/>
    <property type="project" value="UniProtKB-UniRule"/>
</dbReference>
<feature type="domain" description="4Fe-4S ferredoxin-type" evidence="12">
    <location>
        <begin position="160"/>
        <end position="189"/>
    </location>
</feature>
<dbReference type="PANTHER" id="PTHR43560">
    <property type="entry name" value="ION-TRANSLOCATING OXIDOREDUCTASE COMPLEX SUBUNIT B"/>
    <property type="match status" value="1"/>
</dbReference>
<evidence type="ECO:0000256" key="3">
    <source>
        <dbReference type="ARBA" id="ARBA00022723"/>
    </source>
</evidence>
<dbReference type="InterPro" id="IPR050395">
    <property type="entry name" value="4Fe4S_Ferredoxin_RnfB"/>
</dbReference>
<dbReference type="Gene3D" id="1.10.15.40">
    <property type="entry name" value="Electron transport complex subunit B, putative Fe-S cluster"/>
    <property type="match status" value="1"/>
</dbReference>
<dbReference type="HOGENOM" id="CLU_053470_0_0_7"/>
<organism evidence="14 15">
    <name type="scientific">Bilophila wadsworthia (strain 3_1_6)</name>
    <dbReference type="NCBI Taxonomy" id="563192"/>
    <lineage>
        <taxon>Bacteria</taxon>
        <taxon>Pseudomonadati</taxon>
        <taxon>Thermodesulfobacteriota</taxon>
        <taxon>Desulfovibrionia</taxon>
        <taxon>Desulfovibrionales</taxon>
        <taxon>Desulfovibrionaceae</taxon>
        <taxon>Bilophila</taxon>
    </lineage>
</organism>
<dbReference type="OrthoDB" id="9789936at2"/>
<name>E5Y5B8_BILW3</name>
<feature type="binding site" evidence="10">
    <location>
        <position position="169"/>
    </location>
    <ligand>
        <name>[4Fe-4S] cluster</name>
        <dbReference type="ChEBI" id="CHEBI:49883"/>
        <label>3</label>
    </ligand>
</feature>
<feature type="domain" description="4Fe-4S" evidence="13">
    <location>
        <begin position="30"/>
        <end position="90"/>
    </location>
</feature>
<comment type="caution">
    <text evidence="10">Lacks conserved residue(s) required for the propagation of feature annotation.</text>
</comment>
<feature type="region of interest" description="Hydrophobic" evidence="10">
    <location>
        <begin position="1"/>
        <end position="24"/>
    </location>
</feature>
<dbReference type="CDD" id="cd10549">
    <property type="entry name" value="MtMvhB_like"/>
    <property type="match status" value="1"/>
</dbReference>
<keyword evidence="1 10" id="KW-0813">Transport</keyword>
<feature type="domain" description="4Fe-4S ferredoxin-type" evidence="12">
    <location>
        <begin position="205"/>
        <end position="234"/>
    </location>
</feature>
<dbReference type="PROSITE" id="PS51656">
    <property type="entry name" value="4FE4S"/>
    <property type="match status" value="1"/>
</dbReference>
<feature type="region of interest" description="Disordered" evidence="11">
    <location>
        <begin position="274"/>
        <end position="329"/>
    </location>
</feature>
<comment type="subcellular location">
    <subcellularLocation>
        <location evidence="10">Cell membrane</location>
    </subcellularLocation>
</comment>
<comment type="similarity">
    <text evidence="10">Belongs to the 4Fe4S bacterial-type ferredoxin family. RnfB subfamily.</text>
</comment>
<comment type="caution">
    <text evidence="14">The sequence shown here is derived from an EMBL/GenBank/DDBJ whole genome shotgun (WGS) entry which is preliminary data.</text>
</comment>
<keyword evidence="3 10" id="KW-0479">Metal-binding</keyword>
<keyword evidence="5 10" id="KW-1278">Translocase</keyword>
<keyword evidence="8 10" id="KW-0411">Iron-sulfur</keyword>
<dbReference type="Proteomes" id="UP000006034">
    <property type="component" value="Unassembled WGS sequence"/>
</dbReference>
<reference evidence="14 15" key="2">
    <citation type="submission" date="2013-04" db="EMBL/GenBank/DDBJ databases">
        <title>The Genome Sequence of Bilophila wadsworthia 3_1_6.</title>
        <authorList>
            <consortium name="The Broad Institute Genomics Platform"/>
            <person name="Earl A."/>
            <person name="Ward D."/>
            <person name="Feldgarden M."/>
            <person name="Gevers D."/>
            <person name="Sibley C."/>
            <person name="Strauss J."/>
            <person name="Allen-Vercoe E."/>
            <person name="Walker B."/>
            <person name="Young S."/>
            <person name="Zeng Q."/>
            <person name="Gargeya S."/>
            <person name="Fitzgerald M."/>
            <person name="Haas B."/>
            <person name="Abouelleil A."/>
            <person name="Allen A.W."/>
            <person name="Alvarado L."/>
            <person name="Arachchi H.M."/>
            <person name="Berlin A.M."/>
            <person name="Chapman S.B."/>
            <person name="Gainer-Dewar J."/>
            <person name="Goldberg J."/>
            <person name="Griggs A."/>
            <person name="Gujja S."/>
            <person name="Hansen M."/>
            <person name="Howarth C."/>
            <person name="Imamovic A."/>
            <person name="Ireland A."/>
            <person name="Larimer J."/>
            <person name="McCowan C."/>
            <person name="Murphy C."/>
            <person name="Pearson M."/>
            <person name="Poon T.W."/>
            <person name="Priest M."/>
            <person name="Roberts A."/>
            <person name="Saif S."/>
            <person name="Shea T."/>
            <person name="Sisk P."/>
            <person name="Sykes S."/>
            <person name="Wortman J."/>
            <person name="Nusbaum C."/>
            <person name="Birren B."/>
        </authorList>
    </citation>
    <scope>NUCLEOTIDE SEQUENCE [LARGE SCALE GENOMIC DNA]</scope>
    <source>
        <strain evidence="14 15">3_1_6</strain>
    </source>
</reference>
<dbReference type="InterPro" id="IPR017900">
    <property type="entry name" value="4Fe4S_Fe_S_CS"/>
</dbReference>
<evidence type="ECO:0000256" key="7">
    <source>
        <dbReference type="ARBA" id="ARBA00023004"/>
    </source>
</evidence>
<feature type="binding site" evidence="10">
    <location>
        <position position="175"/>
    </location>
    <ligand>
        <name>[4Fe-4S] cluster</name>
        <dbReference type="ChEBI" id="CHEBI:49883"/>
        <label>3</label>
    </ligand>
</feature>
<evidence type="ECO:0000313" key="15">
    <source>
        <dbReference type="Proteomes" id="UP000006034"/>
    </source>
</evidence>
<dbReference type="InterPro" id="IPR010207">
    <property type="entry name" value="Elect_transpt_cplx_RnfB/RsxB"/>
</dbReference>
<protein>
    <recommendedName>
        <fullName evidence="10">Ion-translocating oxidoreductase complex subunit B</fullName>
        <ecNumber evidence="10">7.-.-.-</ecNumber>
    </recommendedName>
    <alternativeName>
        <fullName evidence="10">Rnf electron transport complex subunit B</fullName>
    </alternativeName>
</protein>
<keyword evidence="10" id="KW-1003">Cell membrane</keyword>
<dbReference type="PROSITE" id="PS51379">
    <property type="entry name" value="4FE4S_FER_2"/>
    <property type="match status" value="2"/>
</dbReference>
<feature type="binding site" evidence="10">
    <location>
        <position position="140"/>
    </location>
    <ligand>
        <name>[4Fe-4S] cluster</name>
        <dbReference type="ChEBI" id="CHEBI:49883"/>
        <label>2</label>
    </ligand>
</feature>
<dbReference type="GO" id="GO:0051539">
    <property type="term" value="F:4 iron, 4 sulfur cluster binding"/>
    <property type="evidence" value="ECO:0007669"/>
    <property type="project" value="UniProtKB-UniRule"/>
</dbReference>
<evidence type="ECO:0000256" key="4">
    <source>
        <dbReference type="ARBA" id="ARBA00022737"/>
    </source>
</evidence>
<dbReference type="Pfam" id="PF04060">
    <property type="entry name" value="FeS"/>
    <property type="match status" value="1"/>
</dbReference>
<feature type="binding site" evidence="10">
    <location>
        <position position="136"/>
    </location>
    <ligand>
        <name>[4Fe-4S] cluster</name>
        <dbReference type="ChEBI" id="CHEBI:49883"/>
        <label>2</label>
    </ligand>
</feature>
<feature type="binding site" evidence="10">
    <location>
        <position position="47"/>
    </location>
    <ligand>
        <name>[4Fe-4S] cluster</name>
        <dbReference type="ChEBI" id="CHEBI:49883"/>
        <label>1</label>
    </ligand>
</feature>
<gene>
    <name evidence="10" type="primary">rnfB</name>
    <name evidence="14" type="ORF">HMPREF0179_01381</name>
</gene>